<dbReference type="InterPro" id="IPR008914">
    <property type="entry name" value="PEBP"/>
</dbReference>
<dbReference type="InterPro" id="IPR035810">
    <property type="entry name" value="PEBP_euk"/>
</dbReference>
<dbReference type="PANTHER" id="PTHR11362">
    <property type="entry name" value="PHOSPHATIDYLETHANOLAMINE-BINDING PROTEIN"/>
    <property type="match status" value="1"/>
</dbReference>
<comment type="caution">
    <text evidence="1">The sequence shown here is derived from an EMBL/GenBank/DDBJ whole genome shotgun (WGS) entry which is preliminary data.</text>
</comment>
<dbReference type="GeneID" id="92181387"/>
<evidence type="ECO:0000313" key="1">
    <source>
        <dbReference type="EMBL" id="KAK8853423.1"/>
    </source>
</evidence>
<dbReference type="AlphaFoldDB" id="A0AAW0YYH8"/>
<dbReference type="RefSeq" id="XP_066802609.1">
    <property type="nucleotide sequence ID" value="XM_066947230.1"/>
</dbReference>
<dbReference type="PANTHER" id="PTHR11362:SF82">
    <property type="entry name" value="PHOSPHATIDYLETHANOLAMINE-BINDING PROTEIN 4"/>
    <property type="match status" value="1"/>
</dbReference>
<dbReference type="Gene3D" id="3.90.280.10">
    <property type="entry name" value="PEBP-like"/>
    <property type="match status" value="1"/>
</dbReference>
<gene>
    <name evidence="1" type="ORF">IAR55_004129</name>
</gene>
<dbReference type="Gene3D" id="1.20.58.1180">
    <property type="match status" value="1"/>
</dbReference>
<dbReference type="InterPro" id="IPR036610">
    <property type="entry name" value="PEBP-like_sf"/>
</dbReference>
<dbReference type="Pfam" id="PF01161">
    <property type="entry name" value="PBP"/>
    <property type="match status" value="1"/>
</dbReference>
<reference evidence="1 2" key="1">
    <citation type="journal article" date="2024" name="bioRxiv">
        <title>Comparative genomics of Cryptococcus and Kwoniella reveals pathogenesis evolution and contrasting karyotype dynamics via intercentromeric recombination or chromosome fusion.</title>
        <authorList>
            <person name="Coelho M.A."/>
            <person name="David-Palma M."/>
            <person name="Shea T."/>
            <person name="Bowers K."/>
            <person name="McGinley-Smith S."/>
            <person name="Mohammad A.W."/>
            <person name="Gnirke A."/>
            <person name="Yurkov A.M."/>
            <person name="Nowrousian M."/>
            <person name="Sun S."/>
            <person name="Cuomo C.A."/>
            <person name="Heitman J."/>
        </authorList>
    </citation>
    <scope>NUCLEOTIDE SEQUENCE [LARGE SCALE GENOMIC DNA]</scope>
    <source>
        <strain evidence="1 2">CBS 13917</strain>
    </source>
</reference>
<sequence>MSPRDITFRLLARAARQRRQLNIAPIARAASTSASASLASSSSSSSSWQPALPSGASPAYDAALSFLSAHQEKALAKLERLRSRLDLSNPDPALLRRIDKLEVEAYANDPVVRRQFRETGGKGEMGKTINRWLAEERWKKEGGLDLLMQRVLQMNVVPDILPDVPPTAPLTMTLGTSLIEPGSFQQPSSFASPSILNSQLFHHPALPSTSSANPEALHTLLVIDPDAPDHESHSFSQRVHYLKTDIPLSVVSGEIDLFDSSLGTEVLSWEPPAPEQGTPAHRYVYLLIRQSASQSPSTSNISSRENFDLRAYLNENQLTSSDLVGINLVRAKWSLEEDGFINSVYIEHRGVEDGAPVFGKVPKAVRYGYPMSAKRQRMEEAREEVWERAVAELEGLAGEVEGLVGERDEPEKIKA</sequence>
<protein>
    <recommendedName>
        <fullName evidence="3">PEBP-like protein</fullName>
    </recommendedName>
</protein>
<keyword evidence="2" id="KW-1185">Reference proteome</keyword>
<dbReference type="CDD" id="cd00866">
    <property type="entry name" value="PEBP_euk"/>
    <property type="match status" value="1"/>
</dbReference>
<evidence type="ECO:0000313" key="2">
    <source>
        <dbReference type="Proteomes" id="UP001388673"/>
    </source>
</evidence>
<dbReference type="SUPFAM" id="SSF49777">
    <property type="entry name" value="PEBP-like"/>
    <property type="match status" value="1"/>
</dbReference>
<evidence type="ECO:0008006" key="3">
    <source>
        <dbReference type="Google" id="ProtNLM"/>
    </source>
</evidence>
<dbReference type="KEGG" id="kne:92181387"/>
<accession>A0AAW0YYH8</accession>
<dbReference type="EMBL" id="JBCAWK010000007">
    <property type="protein sequence ID" value="KAK8853423.1"/>
    <property type="molecule type" value="Genomic_DNA"/>
</dbReference>
<name>A0AAW0YYH8_9TREE</name>
<organism evidence="1 2">
    <name type="scientific">Kwoniella newhampshirensis</name>
    <dbReference type="NCBI Taxonomy" id="1651941"/>
    <lineage>
        <taxon>Eukaryota</taxon>
        <taxon>Fungi</taxon>
        <taxon>Dikarya</taxon>
        <taxon>Basidiomycota</taxon>
        <taxon>Agaricomycotina</taxon>
        <taxon>Tremellomycetes</taxon>
        <taxon>Tremellales</taxon>
        <taxon>Cryptococcaceae</taxon>
        <taxon>Kwoniella</taxon>
    </lineage>
</organism>
<dbReference type="Proteomes" id="UP001388673">
    <property type="component" value="Unassembled WGS sequence"/>
</dbReference>
<proteinExistence type="predicted"/>